<dbReference type="Pfam" id="PF00583">
    <property type="entry name" value="Acetyltransf_1"/>
    <property type="match status" value="2"/>
</dbReference>
<dbReference type="PROSITE" id="PS51186">
    <property type="entry name" value="GNAT"/>
    <property type="match status" value="2"/>
</dbReference>
<accession>A0A1H0MFS5</accession>
<dbReference type="Gene3D" id="3.40.630.30">
    <property type="match status" value="1"/>
</dbReference>
<protein>
    <submittedName>
        <fullName evidence="5">L-amino acid N-acyltransferase YncA</fullName>
    </submittedName>
</protein>
<keyword evidence="2 5" id="KW-0012">Acyltransferase</keyword>
<sequence length="333" mass="36161">MPGSDQASHDQDGESKESKKSKDSLDSKEFEESREFREASKDDLPALVELTARRTPTFESWWITTVFEDSVQIDTAPVVIEDGVLVGYATATHRVGSPGHQRSVQVFVDRRVAGQGVGSALFARCLAAVPPDTTELWTKVHDDEEALAIARHWGFEVVQRSISSRVDLAGATSPTPPPGVTLEACDQLDLGGADAAAFDAMLDASQTNPEAESHHRFTRAELKRWTDPGETPLVVLARVDRHPAALAYGIVIEATGEGGVAYTGVDPAYRGRGLGRLVKEELHARAARLGIPALVTDNEENNAGIRHVNEQLGYVVTYGVYRLRRLLGTQPSD</sequence>
<dbReference type="Proteomes" id="UP000199077">
    <property type="component" value="Chromosome I"/>
</dbReference>
<dbReference type="SUPFAM" id="SSF55729">
    <property type="entry name" value="Acyl-CoA N-acyltransferases (Nat)"/>
    <property type="match status" value="1"/>
</dbReference>
<evidence type="ECO:0000256" key="3">
    <source>
        <dbReference type="SAM" id="MobiDB-lite"/>
    </source>
</evidence>
<evidence type="ECO:0000313" key="5">
    <source>
        <dbReference type="EMBL" id="SDO79288.1"/>
    </source>
</evidence>
<evidence type="ECO:0000256" key="2">
    <source>
        <dbReference type="ARBA" id="ARBA00023315"/>
    </source>
</evidence>
<feature type="domain" description="N-acetyltransferase" evidence="4">
    <location>
        <begin position="34"/>
        <end position="183"/>
    </location>
</feature>
<evidence type="ECO:0000259" key="4">
    <source>
        <dbReference type="PROSITE" id="PS51186"/>
    </source>
</evidence>
<dbReference type="InterPro" id="IPR016181">
    <property type="entry name" value="Acyl_CoA_acyltransferase"/>
</dbReference>
<dbReference type="RefSeq" id="WP_091781254.1">
    <property type="nucleotide sequence ID" value="NZ_LT629711.1"/>
</dbReference>
<feature type="region of interest" description="Disordered" evidence="3">
    <location>
        <begin position="1"/>
        <end position="37"/>
    </location>
</feature>
<name>A0A1H0MFS5_9MICO</name>
<proteinExistence type="predicted"/>
<dbReference type="InterPro" id="IPR050832">
    <property type="entry name" value="Bact_Acetyltransf"/>
</dbReference>
<dbReference type="OrthoDB" id="4140682at2"/>
<dbReference type="AlphaFoldDB" id="A0A1H0MFS5"/>
<dbReference type="CDD" id="cd04301">
    <property type="entry name" value="NAT_SF"/>
    <property type="match status" value="2"/>
</dbReference>
<feature type="domain" description="N-acetyltransferase" evidence="4">
    <location>
        <begin position="180"/>
        <end position="333"/>
    </location>
</feature>
<dbReference type="InterPro" id="IPR000182">
    <property type="entry name" value="GNAT_dom"/>
</dbReference>
<evidence type="ECO:0000313" key="6">
    <source>
        <dbReference type="Proteomes" id="UP000199077"/>
    </source>
</evidence>
<gene>
    <name evidence="5" type="ORF">SAMN04489867_0598</name>
</gene>
<dbReference type="GO" id="GO:0016747">
    <property type="term" value="F:acyltransferase activity, transferring groups other than amino-acyl groups"/>
    <property type="evidence" value="ECO:0007669"/>
    <property type="project" value="InterPro"/>
</dbReference>
<dbReference type="PANTHER" id="PTHR43877">
    <property type="entry name" value="AMINOALKYLPHOSPHONATE N-ACETYLTRANSFERASE-RELATED-RELATED"/>
    <property type="match status" value="1"/>
</dbReference>
<dbReference type="EMBL" id="LT629711">
    <property type="protein sequence ID" value="SDO79288.1"/>
    <property type="molecule type" value="Genomic_DNA"/>
</dbReference>
<feature type="compositionally biased region" description="Basic and acidic residues" evidence="3">
    <location>
        <begin position="7"/>
        <end position="37"/>
    </location>
</feature>
<keyword evidence="1 5" id="KW-0808">Transferase</keyword>
<evidence type="ECO:0000256" key="1">
    <source>
        <dbReference type="ARBA" id="ARBA00022679"/>
    </source>
</evidence>
<dbReference type="STRING" id="443156.SAMN04489867_0598"/>
<organism evidence="5 6">
    <name type="scientific">Pedococcus dokdonensis</name>
    <dbReference type="NCBI Taxonomy" id="443156"/>
    <lineage>
        <taxon>Bacteria</taxon>
        <taxon>Bacillati</taxon>
        <taxon>Actinomycetota</taxon>
        <taxon>Actinomycetes</taxon>
        <taxon>Micrococcales</taxon>
        <taxon>Intrasporangiaceae</taxon>
        <taxon>Pedococcus</taxon>
    </lineage>
</organism>
<keyword evidence="6" id="KW-1185">Reference proteome</keyword>
<reference evidence="6" key="1">
    <citation type="submission" date="2016-10" db="EMBL/GenBank/DDBJ databases">
        <authorList>
            <person name="Varghese N."/>
            <person name="Submissions S."/>
        </authorList>
    </citation>
    <scope>NUCLEOTIDE SEQUENCE [LARGE SCALE GENOMIC DNA]</scope>
    <source>
        <strain evidence="6">DSM 22329</strain>
    </source>
</reference>